<dbReference type="Gene3D" id="1.20.1080.10">
    <property type="entry name" value="Glycerol uptake facilitator protein"/>
    <property type="match status" value="1"/>
</dbReference>
<evidence type="ECO:0000256" key="3">
    <source>
        <dbReference type="ARBA" id="ARBA00022448"/>
    </source>
</evidence>
<keyword evidence="3" id="KW-0813">Transport</keyword>
<evidence type="ECO:0000313" key="9">
    <source>
        <dbReference type="EMBL" id="WNY27832.1"/>
    </source>
</evidence>
<accession>A0AA96ZY69</accession>
<feature type="transmembrane region" description="Helical" evidence="8">
    <location>
        <begin position="124"/>
        <end position="150"/>
    </location>
</feature>
<name>A0AA96ZY69_9EURY</name>
<feature type="transmembrane region" description="Helical" evidence="8">
    <location>
        <begin position="157"/>
        <end position="178"/>
    </location>
</feature>
<comment type="similarity">
    <text evidence="2">Belongs to the MIP/aquaporin (TC 1.A.8) family.</text>
</comment>
<comment type="subcellular location">
    <subcellularLocation>
        <location evidence="1">Cell membrane</location>
        <topology evidence="1">Multi-pass membrane protein</topology>
    </subcellularLocation>
</comment>
<dbReference type="KEGG" id="mees:MmiEs2_00050"/>
<keyword evidence="6 8" id="KW-1133">Transmembrane helix</keyword>
<dbReference type="InterPro" id="IPR023271">
    <property type="entry name" value="Aquaporin-like"/>
</dbReference>
<reference evidence="9 10" key="1">
    <citation type="submission" date="2023-07" db="EMBL/GenBank/DDBJ databases">
        <title>Closed genome sequence of Methanimicrococcus sp. Es2.</title>
        <authorList>
            <person name="Protasov E."/>
            <person name="Platt K."/>
            <person name="Reeh H."/>
            <person name="Poehlein A."/>
            <person name="Daniel R."/>
            <person name="Brune A."/>
        </authorList>
    </citation>
    <scope>NUCLEOTIDE SEQUENCE [LARGE SCALE GENOMIC DNA]</scope>
    <source>
        <strain evidence="9 10">Es2</strain>
    </source>
</reference>
<evidence type="ECO:0000256" key="5">
    <source>
        <dbReference type="ARBA" id="ARBA00022692"/>
    </source>
</evidence>
<dbReference type="PRINTS" id="PR00783">
    <property type="entry name" value="MINTRINSICP"/>
</dbReference>
<dbReference type="PROSITE" id="PS00221">
    <property type="entry name" value="MIP"/>
    <property type="match status" value="1"/>
</dbReference>
<dbReference type="Proteomes" id="UP001302662">
    <property type="component" value="Chromosome"/>
</dbReference>
<dbReference type="CDD" id="cd00333">
    <property type="entry name" value="MIP"/>
    <property type="match status" value="1"/>
</dbReference>
<proteinExistence type="inferred from homology"/>
<evidence type="ECO:0000256" key="6">
    <source>
        <dbReference type="ARBA" id="ARBA00022989"/>
    </source>
</evidence>
<evidence type="ECO:0000256" key="1">
    <source>
        <dbReference type="ARBA" id="ARBA00004651"/>
    </source>
</evidence>
<dbReference type="Pfam" id="PF00230">
    <property type="entry name" value="MIP"/>
    <property type="match status" value="1"/>
</dbReference>
<keyword evidence="7 8" id="KW-0472">Membrane</keyword>
<dbReference type="PANTHER" id="PTHR19139:SF199">
    <property type="entry name" value="MIP17260P"/>
    <property type="match status" value="1"/>
</dbReference>
<keyword evidence="5 8" id="KW-0812">Transmembrane</keyword>
<dbReference type="InterPro" id="IPR022357">
    <property type="entry name" value="MIP_CS"/>
</dbReference>
<dbReference type="InterPro" id="IPR034294">
    <property type="entry name" value="Aquaporin_transptr"/>
</dbReference>
<dbReference type="GO" id="GO:0005886">
    <property type="term" value="C:plasma membrane"/>
    <property type="evidence" value="ECO:0007669"/>
    <property type="project" value="UniProtKB-SubCell"/>
</dbReference>
<dbReference type="PANTHER" id="PTHR19139">
    <property type="entry name" value="AQUAPORIN TRANSPORTER"/>
    <property type="match status" value="1"/>
</dbReference>
<dbReference type="SUPFAM" id="SSF81338">
    <property type="entry name" value="Aquaporin-like"/>
    <property type="match status" value="1"/>
</dbReference>
<feature type="transmembrane region" description="Helical" evidence="8">
    <location>
        <begin position="7"/>
        <end position="29"/>
    </location>
</feature>
<feature type="transmembrane region" description="Helical" evidence="8">
    <location>
        <begin position="198"/>
        <end position="221"/>
    </location>
</feature>
<dbReference type="GO" id="GO:0015250">
    <property type="term" value="F:water channel activity"/>
    <property type="evidence" value="ECO:0007669"/>
    <property type="project" value="TreeGrafter"/>
</dbReference>
<dbReference type="RefSeq" id="WP_316559406.1">
    <property type="nucleotide sequence ID" value="NZ_CP131062.1"/>
</dbReference>
<feature type="transmembrane region" description="Helical" evidence="8">
    <location>
        <begin position="79"/>
        <end position="104"/>
    </location>
</feature>
<evidence type="ECO:0000313" key="10">
    <source>
        <dbReference type="Proteomes" id="UP001302662"/>
    </source>
</evidence>
<evidence type="ECO:0000256" key="8">
    <source>
        <dbReference type="SAM" id="Phobius"/>
    </source>
</evidence>
<dbReference type="InterPro" id="IPR000425">
    <property type="entry name" value="MIP"/>
</dbReference>
<dbReference type="AlphaFoldDB" id="A0AA96ZY69"/>
<dbReference type="NCBIfam" id="TIGR00861">
    <property type="entry name" value="MIP"/>
    <property type="match status" value="1"/>
</dbReference>
<evidence type="ECO:0000256" key="4">
    <source>
        <dbReference type="ARBA" id="ARBA00022475"/>
    </source>
</evidence>
<organism evidence="9 10">
    <name type="scientific">Methanimicrococcus stummii</name>
    <dbReference type="NCBI Taxonomy" id="3028294"/>
    <lineage>
        <taxon>Archaea</taxon>
        <taxon>Methanobacteriati</taxon>
        <taxon>Methanobacteriota</taxon>
        <taxon>Stenosarchaea group</taxon>
        <taxon>Methanomicrobia</taxon>
        <taxon>Methanosarcinales</taxon>
        <taxon>Methanosarcinaceae</taxon>
        <taxon>Methanimicrococcus</taxon>
    </lineage>
</organism>
<dbReference type="GeneID" id="85196458"/>
<keyword evidence="10" id="KW-1185">Reference proteome</keyword>
<gene>
    <name evidence="9" type="primary">aqpZ2</name>
    <name evidence="9" type="ORF">MmiEs2_00050</name>
</gene>
<sequence length="243" mass="24836">MNSVKKYLAEAIGTMVLVLFGCGSAAVAGSVLGTFGIAMAFGLSIVAMAYVIGNISGCHVNPAVSIAMLIDKRLSPKDFIGYVAAQTVGAIIGISLLALIINSADLGGFAVTGLGQNGFDDASAVGLSMIGAIIVEIILTFVFVFTILGVTADEKKSAVAGIVIGLTLVFVHIMGIPLTGTSVNPARSLAPALFIGGLALQQVWVFIVAPLIGGSLAAVVYRFFKCEKCGKDACEKDACSKDV</sequence>
<dbReference type="PROSITE" id="PS51257">
    <property type="entry name" value="PROKAR_LIPOPROTEIN"/>
    <property type="match status" value="1"/>
</dbReference>
<protein>
    <submittedName>
        <fullName evidence="9">Aquaporin Z 2</fullName>
    </submittedName>
</protein>
<keyword evidence="4" id="KW-1003">Cell membrane</keyword>
<dbReference type="EMBL" id="CP131062">
    <property type="protein sequence ID" value="WNY27832.1"/>
    <property type="molecule type" value="Genomic_DNA"/>
</dbReference>
<feature type="transmembrane region" description="Helical" evidence="8">
    <location>
        <begin position="35"/>
        <end position="58"/>
    </location>
</feature>
<evidence type="ECO:0000256" key="7">
    <source>
        <dbReference type="ARBA" id="ARBA00023136"/>
    </source>
</evidence>
<evidence type="ECO:0000256" key="2">
    <source>
        <dbReference type="ARBA" id="ARBA00006175"/>
    </source>
</evidence>